<dbReference type="InterPro" id="IPR050312">
    <property type="entry name" value="IolE/XylAMocC-like"/>
</dbReference>
<dbReference type="PROSITE" id="PS51318">
    <property type="entry name" value="TAT"/>
    <property type="match status" value="1"/>
</dbReference>
<proteinExistence type="predicted"/>
<dbReference type="AlphaFoldDB" id="A0A517MYL5"/>
<evidence type="ECO:0000313" key="2">
    <source>
        <dbReference type="EMBL" id="QDS99956.1"/>
    </source>
</evidence>
<keyword evidence="2" id="KW-0413">Isomerase</keyword>
<dbReference type="InterPro" id="IPR013022">
    <property type="entry name" value="Xyl_isomerase-like_TIM-brl"/>
</dbReference>
<feature type="domain" description="Xylose isomerase-like TIM barrel" evidence="1">
    <location>
        <begin position="76"/>
        <end position="313"/>
    </location>
</feature>
<dbReference type="PANTHER" id="PTHR12110:SF41">
    <property type="entry name" value="INOSOSE DEHYDRATASE"/>
    <property type="match status" value="1"/>
</dbReference>
<sequence>MSDIQSMERRHLERRQFISQGVLSAGAVALAGPLSVASDTLAKESASVSATNVGSYRICAFEKFLQDLSYDELADTIAELGFVGVEATVRNKGHVQPERVEEDLPKLVEALKKRDLEVTTMASDVLNPQQPLTEKVLQTAAGLGIKSYRMGFYQYDLKKPILPQLDAIRPQVEELADFNRQLGIGALYQNHSDAKFVGATLWDLHSLLQGIPKDQVGSAFDIRHATIEAGLSWPVLYDIMKPHIGALFVKDFQWDGKKAKHVPLGTGRVDPKFFELVQEDNFQGPISLHVEYLGKEGTQANIDALRRDLKVLREWLS</sequence>
<dbReference type="PANTHER" id="PTHR12110">
    <property type="entry name" value="HYDROXYPYRUVATE ISOMERASE"/>
    <property type="match status" value="1"/>
</dbReference>
<dbReference type="OrthoDB" id="248282at2"/>
<protein>
    <submittedName>
        <fullName evidence="2">Xylose isomerase-like TIM barrel</fullName>
    </submittedName>
</protein>
<dbReference type="SUPFAM" id="SSF51658">
    <property type="entry name" value="Xylose isomerase-like"/>
    <property type="match status" value="1"/>
</dbReference>
<dbReference type="EMBL" id="CP036263">
    <property type="protein sequence ID" value="QDS99956.1"/>
    <property type="molecule type" value="Genomic_DNA"/>
</dbReference>
<dbReference type="Gene3D" id="3.20.20.150">
    <property type="entry name" value="Divalent-metal-dependent TIM barrel enzymes"/>
    <property type="match status" value="1"/>
</dbReference>
<dbReference type="InterPro" id="IPR036237">
    <property type="entry name" value="Xyl_isomerase-like_sf"/>
</dbReference>
<organism evidence="2 3">
    <name type="scientific">Adhaeretor mobilis</name>
    <dbReference type="NCBI Taxonomy" id="1930276"/>
    <lineage>
        <taxon>Bacteria</taxon>
        <taxon>Pseudomonadati</taxon>
        <taxon>Planctomycetota</taxon>
        <taxon>Planctomycetia</taxon>
        <taxon>Pirellulales</taxon>
        <taxon>Lacipirellulaceae</taxon>
        <taxon>Adhaeretor</taxon>
    </lineage>
</organism>
<dbReference type="RefSeq" id="WP_145061104.1">
    <property type="nucleotide sequence ID" value="NZ_CP036263.1"/>
</dbReference>
<dbReference type="KEGG" id="amob:HG15A2_32900"/>
<reference evidence="2 3" key="1">
    <citation type="submission" date="2019-02" db="EMBL/GenBank/DDBJ databases">
        <title>Deep-cultivation of Planctomycetes and their phenomic and genomic characterization uncovers novel biology.</title>
        <authorList>
            <person name="Wiegand S."/>
            <person name="Jogler M."/>
            <person name="Boedeker C."/>
            <person name="Pinto D."/>
            <person name="Vollmers J."/>
            <person name="Rivas-Marin E."/>
            <person name="Kohn T."/>
            <person name="Peeters S.H."/>
            <person name="Heuer A."/>
            <person name="Rast P."/>
            <person name="Oberbeckmann S."/>
            <person name="Bunk B."/>
            <person name="Jeske O."/>
            <person name="Meyerdierks A."/>
            <person name="Storesund J.E."/>
            <person name="Kallscheuer N."/>
            <person name="Luecker S."/>
            <person name="Lage O.M."/>
            <person name="Pohl T."/>
            <person name="Merkel B.J."/>
            <person name="Hornburger P."/>
            <person name="Mueller R.-W."/>
            <person name="Bruemmer F."/>
            <person name="Labrenz M."/>
            <person name="Spormann A.M."/>
            <person name="Op den Camp H."/>
            <person name="Overmann J."/>
            <person name="Amann R."/>
            <person name="Jetten M.S.M."/>
            <person name="Mascher T."/>
            <person name="Medema M.H."/>
            <person name="Devos D.P."/>
            <person name="Kaster A.-K."/>
            <person name="Ovreas L."/>
            <person name="Rohde M."/>
            <person name="Galperin M.Y."/>
            <person name="Jogler C."/>
        </authorList>
    </citation>
    <scope>NUCLEOTIDE SEQUENCE [LARGE SCALE GENOMIC DNA]</scope>
    <source>
        <strain evidence="2 3">HG15A2</strain>
    </source>
</reference>
<gene>
    <name evidence="2" type="ORF">HG15A2_32900</name>
</gene>
<accession>A0A517MYL5</accession>
<dbReference type="Pfam" id="PF01261">
    <property type="entry name" value="AP_endonuc_2"/>
    <property type="match status" value="1"/>
</dbReference>
<dbReference type="Proteomes" id="UP000319852">
    <property type="component" value="Chromosome"/>
</dbReference>
<name>A0A517MYL5_9BACT</name>
<dbReference type="GO" id="GO:0016853">
    <property type="term" value="F:isomerase activity"/>
    <property type="evidence" value="ECO:0007669"/>
    <property type="project" value="UniProtKB-KW"/>
</dbReference>
<keyword evidence="3" id="KW-1185">Reference proteome</keyword>
<evidence type="ECO:0000313" key="3">
    <source>
        <dbReference type="Proteomes" id="UP000319852"/>
    </source>
</evidence>
<dbReference type="InterPro" id="IPR006311">
    <property type="entry name" value="TAT_signal"/>
</dbReference>
<evidence type="ECO:0000259" key="1">
    <source>
        <dbReference type="Pfam" id="PF01261"/>
    </source>
</evidence>